<dbReference type="EMBL" id="BPLR01013712">
    <property type="protein sequence ID" value="GIY63188.1"/>
    <property type="molecule type" value="Genomic_DNA"/>
</dbReference>
<comment type="caution">
    <text evidence="1">The sequence shown here is derived from an EMBL/GenBank/DDBJ whole genome shotgun (WGS) entry which is preliminary data.</text>
</comment>
<gene>
    <name evidence="1" type="ORF">CEXT_606631</name>
</gene>
<keyword evidence="2" id="KW-1185">Reference proteome</keyword>
<dbReference type="PROSITE" id="PS51257">
    <property type="entry name" value="PROKAR_LIPOPROTEIN"/>
    <property type="match status" value="1"/>
</dbReference>
<evidence type="ECO:0000313" key="1">
    <source>
        <dbReference type="EMBL" id="GIY63188.1"/>
    </source>
</evidence>
<accession>A0AAV4UZK3</accession>
<sequence>MFLTLKDFNAEFYLIESEKWAAVLGFSLISCAISFTKPCDSQAGVVSISPMPALHWESYAIFRGLFISASTMHILAEPLRASYTCHTFSARVPTGKTQCTLASRACFALGNFRRSLKSWPRIFVS</sequence>
<reference evidence="1 2" key="1">
    <citation type="submission" date="2021-06" db="EMBL/GenBank/DDBJ databases">
        <title>Caerostris extrusa draft genome.</title>
        <authorList>
            <person name="Kono N."/>
            <person name="Arakawa K."/>
        </authorList>
    </citation>
    <scope>NUCLEOTIDE SEQUENCE [LARGE SCALE GENOMIC DNA]</scope>
</reference>
<proteinExistence type="predicted"/>
<evidence type="ECO:0000313" key="2">
    <source>
        <dbReference type="Proteomes" id="UP001054945"/>
    </source>
</evidence>
<protein>
    <submittedName>
        <fullName evidence="1">Uncharacterized protein</fullName>
    </submittedName>
</protein>
<organism evidence="1 2">
    <name type="scientific">Caerostris extrusa</name>
    <name type="common">Bark spider</name>
    <name type="synonym">Caerostris bankana</name>
    <dbReference type="NCBI Taxonomy" id="172846"/>
    <lineage>
        <taxon>Eukaryota</taxon>
        <taxon>Metazoa</taxon>
        <taxon>Ecdysozoa</taxon>
        <taxon>Arthropoda</taxon>
        <taxon>Chelicerata</taxon>
        <taxon>Arachnida</taxon>
        <taxon>Araneae</taxon>
        <taxon>Araneomorphae</taxon>
        <taxon>Entelegynae</taxon>
        <taxon>Araneoidea</taxon>
        <taxon>Araneidae</taxon>
        <taxon>Caerostris</taxon>
    </lineage>
</organism>
<dbReference type="Proteomes" id="UP001054945">
    <property type="component" value="Unassembled WGS sequence"/>
</dbReference>
<name>A0AAV4UZK3_CAEEX</name>
<dbReference type="AlphaFoldDB" id="A0AAV4UZK3"/>